<dbReference type="EMBL" id="VSSQ01022493">
    <property type="protein sequence ID" value="MPM68840.1"/>
    <property type="molecule type" value="Genomic_DNA"/>
</dbReference>
<sequence>MKNIRMKKIVFSFFLAINFLSYLHAQFDAQSSQYMLNTPSFNPAAVGETGMMDITGQHRLQWLGMPNGGSTTIFNINAPITIAGKQHGLGLNFINDKIGLFVNQGVNLQYALKFNAGEGKLNLGTQLGFMSIGFRGDSVRLPQTPNGAIYHDPADPAIPTTSVEGMGFDIGFGAWYTYKKFYAGASFSHLNQPVIEWNDNYSYKLASTFYLTGGYSFSANNPKYVFQPSMLFKTDLTTFMMEVSTLLQYNNQYWGGASYRYGDAVVILAGINIGNGLSIGYSYDLPVSQIIKASWGSHEILLSYEINVQTGTASRRKKYKNIRIL</sequence>
<organism evidence="1">
    <name type="scientific">bioreactor metagenome</name>
    <dbReference type="NCBI Taxonomy" id="1076179"/>
    <lineage>
        <taxon>unclassified sequences</taxon>
        <taxon>metagenomes</taxon>
        <taxon>ecological metagenomes</taxon>
    </lineage>
</organism>
<evidence type="ECO:0008006" key="2">
    <source>
        <dbReference type="Google" id="ProtNLM"/>
    </source>
</evidence>
<name>A0A645BTU2_9ZZZZ</name>
<proteinExistence type="predicted"/>
<dbReference type="Pfam" id="PF11751">
    <property type="entry name" value="PorP_SprF"/>
    <property type="match status" value="1"/>
</dbReference>
<accession>A0A645BTU2</accession>
<comment type="caution">
    <text evidence="1">The sequence shown here is derived from an EMBL/GenBank/DDBJ whole genome shotgun (WGS) entry which is preliminary data.</text>
</comment>
<dbReference type="InterPro" id="IPR019861">
    <property type="entry name" value="PorP/SprF_Bacteroidetes"/>
</dbReference>
<evidence type="ECO:0000313" key="1">
    <source>
        <dbReference type="EMBL" id="MPM68840.1"/>
    </source>
</evidence>
<reference evidence="1" key="1">
    <citation type="submission" date="2019-08" db="EMBL/GenBank/DDBJ databases">
        <authorList>
            <person name="Kucharzyk K."/>
            <person name="Murdoch R.W."/>
            <person name="Higgins S."/>
            <person name="Loffler F."/>
        </authorList>
    </citation>
    <scope>NUCLEOTIDE SEQUENCE</scope>
</reference>
<gene>
    <name evidence="1" type="ORF">SDC9_115775</name>
</gene>
<dbReference type="NCBIfam" id="TIGR03519">
    <property type="entry name" value="T9SS_PorP_fam"/>
    <property type="match status" value="1"/>
</dbReference>
<protein>
    <recommendedName>
        <fullName evidence="2">Type IX secretion system membrane protein PorP/SprF</fullName>
    </recommendedName>
</protein>
<dbReference type="AlphaFoldDB" id="A0A645BTU2"/>